<sequence>MLGIDVNLGKVLAFQIKWKARQPALSIPFPVLISKMCAREGMHYFDFDRPCYTIRYILESSLGHDTESSQLEKDLGDPIPTMSGDAFKEVLPPRSSPLSPPSRSSGIQKVG</sequence>
<comment type="caution">
    <text evidence="2">The sequence shown here is derived from an EMBL/GenBank/DDBJ whole genome shotgun (WGS) entry which is preliminary data.</text>
</comment>
<evidence type="ECO:0000313" key="3">
    <source>
        <dbReference type="Proteomes" id="UP000823775"/>
    </source>
</evidence>
<accession>A0ABS8WTD5</accession>
<proteinExistence type="predicted"/>
<organism evidence="2 3">
    <name type="scientific">Datura stramonium</name>
    <name type="common">Jimsonweed</name>
    <name type="synonym">Common thornapple</name>
    <dbReference type="NCBI Taxonomy" id="4076"/>
    <lineage>
        <taxon>Eukaryota</taxon>
        <taxon>Viridiplantae</taxon>
        <taxon>Streptophyta</taxon>
        <taxon>Embryophyta</taxon>
        <taxon>Tracheophyta</taxon>
        <taxon>Spermatophyta</taxon>
        <taxon>Magnoliopsida</taxon>
        <taxon>eudicotyledons</taxon>
        <taxon>Gunneridae</taxon>
        <taxon>Pentapetalae</taxon>
        <taxon>asterids</taxon>
        <taxon>lamiids</taxon>
        <taxon>Solanales</taxon>
        <taxon>Solanaceae</taxon>
        <taxon>Solanoideae</taxon>
        <taxon>Datureae</taxon>
        <taxon>Datura</taxon>
    </lineage>
</organism>
<dbReference type="EMBL" id="JACEIK010009565">
    <property type="protein sequence ID" value="MCE3052414.1"/>
    <property type="molecule type" value="Genomic_DNA"/>
</dbReference>
<name>A0ABS8WTD5_DATST</name>
<protein>
    <submittedName>
        <fullName evidence="2">Uncharacterized protein</fullName>
    </submittedName>
</protein>
<feature type="region of interest" description="Disordered" evidence="1">
    <location>
        <begin position="67"/>
        <end position="111"/>
    </location>
</feature>
<keyword evidence="3" id="KW-1185">Reference proteome</keyword>
<evidence type="ECO:0000313" key="2">
    <source>
        <dbReference type="EMBL" id="MCE3052414.1"/>
    </source>
</evidence>
<gene>
    <name evidence="2" type="ORF">HAX54_052563</name>
</gene>
<evidence type="ECO:0000256" key="1">
    <source>
        <dbReference type="SAM" id="MobiDB-lite"/>
    </source>
</evidence>
<feature type="compositionally biased region" description="Basic and acidic residues" evidence="1">
    <location>
        <begin position="67"/>
        <end position="76"/>
    </location>
</feature>
<reference evidence="2 3" key="1">
    <citation type="journal article" date="2021" name="BMC Genomics">
        <title>Datura genome reveals duplications of psychoactive alkaloid biosynthetic genes and high mutation rate following tissue culture.</title>
        <authorList>
            <person name="Rajewski A."/>
            <person name="Carter-House D."/>
            <person name="Stajich J."/>
            <person name="Litt A."/>
        </authorList>
    </citation>
    <scope>NUCLEOTIDE SEQUENCE [LARGE SCALE GENOMIC DNA]</scope>
    <source>
        <strain evidence="2">AR-01</strain>
    </source>
</reference>
<dbReference type="Proteomes" id="UP000823775">
    <property type="component" value="Unassembled WGS sequence"/>
</dbReference>